<dbReference type="NCBIfam" id="TIGR04255">
    <property type="entry name" value="sporadTIGR04255"/>
    <property type="match status" value="1"/>
</dbReference>
<proteinExistence type="predicted"/>
<organism evidence="1 2">
    <name type="scientific">Promicromonospora aerolata</name>
    <dbReference type="NCBI Taxonomy" id="195749"/>
    <lineage>
        <taxon>Bacteria</taxon>
        <taxon>Bacillati</taxon>
        <taxon>Actinomycetota</taxon>
        <taxon>Actinomycetes</taxon>
        <taxon>Micrococcales</taxon>
        <taxon>Promicromonosporaceae</taxon>
        <taxon>Promicromonospora</taxon>
    </lineage>
</organism>
<reference evidence="2" key="1">
    <citation type="journal article" date="2019" name="Int. J. Syst. Evol. Microbiol.">
        <title>The Global Catalogue of Microorganisms (GCM) 10K type strain sequencing project: providing services to taxonomists for standard genome sequencing and annotation.</title>
        <authorList>
            <consortium name="The Broad Institute Genomics Platform"/>
            <consortium name="The Broad Institute Genome Sequencing Center for Infectious Disease"/>
            <person name="Wu L."/>
            <person name="Ma J."/>
        </authorList>
    </citation>
    <scope>NUCLEOTIDE SEQUENCE [LARGE SCALE GENOMIC DNA]</scope>
    <source>
        <strain evidence="2">CCM 7043</strain>
    </source>
</reference>
<protein>
    <submittedName>
        <fullName evidence="1">TIGR04255 family protein</fullName>
    </submittedName>
</protein>
<dbReference type="EMBL" id="JBHUHF010000001">
    <property type="protein sequence ID" value="MFD2025765.1"/>
    <property type="molecule type" value="Genomic_DNA"/>
</dbReference>
<evidence type="ECO:0000313" key="2">
    <source>
        <dbReference type="Proteomes" id="UP001597338"/>
    </source>
</evidence>
<gene>
    <name evidence="1" type="ORF">ACFSL2_09605</name>
</gene>
<evidence type="ECO:0000313" key="1">
    <source>
        <dbReference type="EMBL" id="MFD2025765.1"/>
    </source>
</evidence>
<dbReference type="InterPro" id="IPR026349">
    <property type="entry name" value="CHP04255"/>
</dbReference>
<keyword evidence="2" id="KW-1185">Reference proteome</keyword>
<name>A0ABW4V8X5_9MICO</name>
<sequence length="330" mass="35755">MSPVQWSYGHHAGVSDEPSKAAQRQCTLAASENLCQPLALPSVVQLECKFKHERGDKVTMPAADEGRRFLLDDSPLELAVFEVRFPAHTDQVTVEEGLKIRDSIAALVGVGFPTVDPAQSHEVMLTLGPDGATQQGTSIEGVQISDPERGHVISVFPGQLAVQVQVYGRWSVTLKPLISAALTALDQALSPPAVTRVGLRYVNRFRNHLAHDPQFWGGRIEPSLAGPIVAGPFASQVSRTQHQIELQLGGDLGATIRHGLLPEPAPRGTYSYLLDIDVYVSRTEPFDAIPVLDTAELLNRSAAEVFRRTMRPEFANELGMHGVPEGGVTP</sequence>
<comment type="caution">
    <text evidence="1">The sequence shown here is derived from an EMBL/GenBank/DDBJ whole genome shotgun (WGS) entry which is preliminary data.</text>
</comment>
<accession>A0ABW4V8X5</accession>
<dbReference type="Proteomes" id="UP001597338">
    <property type="component" value="Unassembled WGS sequence"/>
</dbReference>
<dbReference type="RefSeq" id="WP_377197640.1">
    <property type="nucleotide sequence ID" value="NZ_JBHUHF010000001.1"/>
</dbReference>